<evidence type="ECO:0000313" key="6">
    <source>
        <dbReference type="EnsemblMetazoa" id="KAF7488730.1"/>
    </source>
</evidence>
<evidence type="ECO:0000259" key="4">
    <source>
        <dbReference type="PROSITE" id="PS50106"/>
    </source>
</evidence>
<feature type="region of interest" description="Disordered" evidence="3">
    <location>
        <begin position="675"/>
        <end position="694"/>
    </location>
</feature>
<feature type="compositionally biased region" description="Basic and acidic residues" evidence="3">
    <location>
        <begin position="682"/>
        <end position="694"/>
    </location>
</feature>
<evidence type="ECO:0000313" key="5">
    <source>
        <dbReference type="EMBL" id="KAF7488730.1"/>
    </source>
</evidence>
<dbReference type="InterPro" id="IPR052122">
    <property type="entry name" value="Intracell_Traff_Signaling_Reg"/>
</dbReference>
<evidence type="ECO:0000313" key="7">
    <source>
        <dbReference type="Proteomes" id="UP000070412"/>
    </source>
</evidence>
<proteinExistence type="predicted"/>
<dbReference type="EnsemblMetazoa" id="SSS_3732s_mrna">
    <property type="protein sequence ID" value="KAF7488730.1"/>
    <property type="gene ID" value="SSS_3732"/>
</dbReference>
<dbReference type="OrthoDB" id="10041077at2759"/>
<feature type="region of interest" description="Disordered" evidence="3">
    <location>
        <begin position="582"/>
        <end position="611"/>
    </location>
</feature>
<feature type="region of interest" description="Disordered" evidence="3">
    <location>
        <begin position="177"/>
        <end position="217"/>
    </location>
</feature>
<reference evidence="5" key="2">
    <citation type="submission" date="2020-01" db="EMBL/GenBank/DDBJ databases">
        <authorList>
            <person name="Korhonen P.K.K."/>
            <person name="Guangxu M.G."/>
            <person name="Wang T.W."/>
            <person name="Stroehlein A.J.S."/>
            <person name="Young N.D."/>
            <person name="Ang C.-S.A."/>
            <person name="Fernando D.W.F."/>
            <person name="Lu H.L."/>
            <person name="Taylor S.T."/>
            <person name="Ehtesham M.E.M."/>
            <person name="Najaraj S.H.N."/>
            <person name="Harsha G.H.G."/>
            <person name="Madugundu A.M."/>
            <person name="Renuse S.R."/>
            <person name="Holt D.H."/>
            <person name="Pandey A.P."/>
            <person name="Papenfuss A.P."/>
            <person name="Gasser R.B.G."/>
            <person name="Fischer K.F."/>
        </authorList>
    </citation>
    <scope>NUCLEOTIDE SEQUENCE</scope>
    <source>
        <strain evidence="5">SSS_KF_BRIS2020</strain>
    </source>
</reference>
<dbReference type="SUPFAM" id="SSF50156">
    <property type="entry name" value="PDZ domain-like"/>
    <property type="match status" value="1"/>
</dbReference>
<keyword evidence="5" id="KW-0675">Receptor</keyword>
<feature type="compositionally biased region" description="Polar residues" evidence="3">
    <location>
        <begin position="602"/>
        <end position="611"/>
    </location>
</feature>
<feature type="compositionally biased region" description="Basic and acidic residues" evidence="3">
    <location>
        <begin position="177"/>
        <end position="186"/>
    </location>
</feature>
<dbReference type="PANTHER" id="PTHR15963">
    <property type="entry name" value="GENERAL RECEPTOR FOR PHOSPHOINOSITIDES 1-ASSOCIATED SCAFFOLD PROTEIN-RELATED"/>
    <property type="match status" value="1"/>
</dbReference>
<dbReference type="EMBL" id="WVUK01000065">
    <property type="protein sequence ID" value="KAF7488730.1"/>
    <property type="molecule type" value="Genomic_DNA"/>
</dbReference>
<feature type="compositionally biased region" description="Basic and acidic residues" evidence="3">
    <location>
        <begin position="194"/>
        <end position="209"/>
    </location>
</feature>
<dbReference type="InterPro" id="IPR036034">
    <property type="entry name" value="PDZ_sf"/>
</dbReference>
<dbReference type="PROSITE" id="PS50106">
    <property type="entry name" value="PDZ"/>
    <property type="match status" value="1"/>
</dbReference>
<dbReference type="Pfam" id="PF00595">
    <property type="entry name" value="PDZ"/>
    <property type="match status" value="1"/>
</dbReference>
<feature type="compositionally biased region" description="Polar residues" evidence="3">
    <location>
        <begin position="8"/>
        <end position="34"/>
    </location>
</feature>
<accession>A0A834VAV9</accession>
<name>A0A834VAV9_SARSC</name>
<gene>
    <name evidence="5" type="ORF">SSS_3732</name>
</gene>
<evidence type="ECO:0000256" key="3">
    <source>
        <dbReference type="SAM" id="MobiDB-lite"/>
    </source>
</evidence>
<sequence length="694" mass="79715">MKLHKAKTNSTSTTSLFNEKANSSSIHFDSEPSTMLIPNSTATTFKSFIKTKGTGIIIRKDHSDDDDEEVEKLCCDSNDNSKLSNEIALSNTNQQSHTEDQCQNNQKTFEEDVLLDLNNYLVSNRSHISEQNDFENIHHNDSIESGHYKIQNHDNIISSNFTYNTLNVADVKSFHKKTQEHQRQQHLDQFPRSSSEDHLSLEREHERPANSKLAILSNSKTKRFQRLNNPILPILITNRFSGKQAKGFFQHHHHHKYHSSNNKENLKNLIKKRSSSENSSISSNLNPNISENFYSSQDLVHSLLSDRMIQTLPNEDHRRRTIIIEKQHNSFGFTLQTYGIKQGTEIELITFVDEVVYGGPAFRGGMRAGDVILSINGRDVEKADHATLVHMINACDKTMRLVVLFEDCVHKIDLHIKFIRLQKILQQKLIQLRILNKHEEQILLQASIRDRTLLKNDYGSKDRERKNSNQTIKKDACDIDEVNGNVVQEYNIIKVKCKSLDISLNDLNRNQIERKSLHEKSEDKLMKLSNENHKSELATDCNPRELSTTFPPSSNMYIKMKNEIDDYGIIDNNLIMSKTRLKSNESKSKHRVSSASSDIHKQNNLSRKCSPSFSKSIDFRSKSLPQSIADSLDCLTNEAYEDDENLSTHPVDKDHHIQNNGMKTCSKNDSIANNQNQHLRLKSKENDKNFMTKL</sequence>
<dbReference type="OMA" id="TSHAIGH"/>
<keyword evidence="2" id="KW-0963">Cytoplasm</keyword>
<dbReference type="AlphaFoldDB" id="A0A834VAV9"/>
<protein>
    <submittedName>
        <fullName evidence="5">General receptor for phosphoinositides 1-associated scaffold protein</fullName>
    </submittedName>
</protein>
<dbReference type="PANTHER" id="PTHR15963:SF5">
    <property type="entry name" value="SHORT SPINDLE 6, ISOFORM A"/>
    <property type="match status" value="1"/>
</dbReference>
<keyword evidence="7" id="KW-1185">Reference proteome</keyword>
<evidence type="ECO:0000256" key="2">
    <source>
        <dbReference type="ARBA" id="ARBA00022490"/>
    </source>
</evidence>
<feature type="domain" description="PDZ" evidence="4">
    <location>
        <begin position="321"/>
        <end position="407"/>
    </location>
</feature>
<dbReference type="GO" id="GO:0005737">
    <property type="term" value="C:cytoplasm"/>
    <property type="evidence" value="ECO:0007669"/>
    <property type="project" value="UniProtKB-SubCell"/>
</dbReference>
<dbReference type="Gene3D" id="2.30.42.10">
    <property type="match status" value="1"/>
</dbReference>
<comment type="subcellular location">
    <subcellularLocation>
        <location evidence="1">Cytoplasm</location>
    </subcellularLocation>
</comment>
<dbReference type="SMART" id="SM00228">
    <property type="entry name" value="PDZ"/>
    <property type="match status" value="1"/>
</dbReference>
<dbReference type="InterPro" id="IPR001478">
    <property type="entry name" value="PDZ"/>
</dbReference>
<organism evidence="5">
    <name type="scientific">Sarcoptes scabiei</name>
    <name type="common">Itch mite</name>
    <name type="synonym">Acarus scabiei</name>
    <dbReference type="NCBI Taxonomy" id="52283"/>
    <lineage>
        <taxon>Eukaryota</taxon>
        <taxon>Metazoa</taxon>
        <taxon>Ecdysozoa</taxon>
        <taxon>Arthropoda</taxon>
        <taxon>Chelicerata</taxon>
        <taxon>Arachnida</taxon>
        <taxon>Acari</taxon>
        <taxon>Acariformes</taxon>
        <taxon>Sarcoptiformes</taxon>
        <taxon>Astigmata</taxon>
        <taxon>Psoroptidia</taxon>
        <taxon>Sarcoptoidea</taxon>
        <taxon>Sarcoptidae</taxon>
        <taxon>Sarcoptinae</taxon>
        <taxon>Sarcoptes</taxon>
    </lineage>
</organism>
<reference evidence="6" key="3">
    <citation type="submission" date="2022-06" db="UniProtKB">
        <authorList>
            <consortium name="EnsemblMetazoa"/>
        </authorList>
    </citation>
    <scope>IDENTIFICATION</scope>
</reference>
<reference evidence="7" key="1">
    <citation type="journal article" date="2020" name="PLoS Negl. Trop. Dis.">
        <title>High-quality nuclear genome for Sarcoptes scabiei-A critical resource for a neglected parasite.</title>
        <authorList>
            <person name="Korhonen P.K."/>
            <person name="Gasser R.B."/>
            <person name="Ma G."/>
            <person name="Wang T."/>
            <person name="Stroehlein A.J."/>
            <person name="Young N.D."/>
            <person name="Ang C.S."/>
            <person name="Fernando D.D."/>
            <person name="Lu H.C."/>
            <person name="Taylor S."/>
            <person name="Reynolds S.L."/>
            <person name="Mofiz E."/>
            <person name="Najaraj S.H."/>
            <person name="Gowda H."/>
            <person name="Madugundu A."/>
            <person name="Renuse S."/>
            <person name="Holt D."/>
            <person name="Pandey A."/>
            <person name="Papenfuss A.T."/>
            <person name="Fischer K."/>
        </authorList>
    </citation>
    <scope>NUCLEOTIDE SEQUENCE [LARGE SCALE GENOMIC DNA]</scope>
</reference>
<evidence type="ECO:0000256" key="1">
    <source>
        <dbReference type="ARBA" id="ARBA00004496"/>
    </source>
</evidence>
<feature type="region of interest" description="Disordered" evidence="3">
    <location>
        <begin position="1"/>
        <end position="34"/>
    </location>
</feature>
<dbReference type="Proteomes" id="UP000070412">
    <property type="component" value="Unassembled WGS sequence"/>
</dbReference>